<keyword evidence="2" id="KW-1185">Reference proteome</keyword>
<evidence type="ECO:0000313" key="1">
    <source>
        <dbReference type="EMBL" id="KAI0055427.1"/>
    </source>
</evidence>
<gene>
    <name evidence="1" type="ORF">BV25DRAFT_173677</name>
</gene>
<accession>A0ACB8SGT3</accession>
<evidence type="ECO:0000313" key="2">
    <source>
        <dbReference type="Proteomes" id="UP000814140"/>
    </source>
</evidence>
<dbReference type="Proteomes" id="UP000814140">
    <property type="component" value="Unassembled WGS sequence"/>
</dbReference>
<comment type="caution">
    <text evidence="1">The sequence shown here is derived from an EMBL/GenBank/DDBJ whole genome shotgun (WGS) entry which is preliminary data.</text>
</comment>
<sequence length="554" mass="63133">MGSKSPLKITAGMIREAQKAVITRGQLKYLPPQRRLAGRTLPRIPNEIYLEIFDYIQPSESFSGTECKAMLICLTSVCHYFRTICLPRRLRNLTITASQKNHVDFIDGFRKYPFPVYNVPPYVLALSFKEWIPPSQPDAWVYEALLQKHTNALCGFRNLRELSLHRVPISREFFDNIGLQFSLEDVSITSCVFGPFHDSDTMNPEPPITPWTKLEFCDNQGYEPYLGHLATYAASPGLSMLSSTSWDVVHAIISGCDDSRIESLSTPLIPNQDPDHLPSPGPVLCVARLKFLRDFFVRNPALEVLELNQMSHLDSLPITHRFGLPSDALPRLKNLKCPSFFLEELVQGRPIERVDIPGRLEVGLLGRHQRWADVLAALKTSSMPIQWLSLNDEVLAEAHCLSSLTHLRSLTLYSSYPILSDGRRAETIHPTVRTVNLYAADFGRDRQRGSLVPYDLRRERQRVLALVMPSRFPQATIVSFHKQIEWRKGGYTWIPVVVNRDQVKNDLIKAAERWSSSEAWVGEGLKWDDGGCVRQLFREDEMTPVLHRLFADQD</sequence>
<reference evidence="1" key="1">
    <citation type="submission" date="2021-03" db="EMBL/GenBank/DDBJ databases">
        <authorList>
            <consortium name="DOE Joint Genome Institute"/>
            <person name="Ahrendt S."/>
            <person name="Looney B.P."/>
            <person name="Miyauchi S."/>
            <person name="Morin E."/>
            <person name="Drula E."/>
            <person name="Courty P.E."/>
            <person name="Chicoki N."/>
            <person name="Fauchery L."/>
            <person name="Kohler A."/>
            <person name="Kuo A."/>
            <person name="Labutti K."/>
            <person name="Pangilinan J."/>
            <person name="Lipzen A."/>
            <person name="Riley R."/>
            <person name="Andreopoulos W."/>
            <person name="He G."/>
            <person name="Johnson J."/>
            <person name="Barry K.W."/>
            <person name="Grigoriev I.V."/>
            <person name="Nagy L."/>
            <person name="Hibbett D."/>
            <person name="Henrissat B."/>
            <person name="Matheny P.B."/>
            <person name="Labbe J."/>
            <person name="Martin F."/>
        </authorList>
    </citation>
    <scope>NUCLEOTIDE SEQUENCE</scope>
    <source>
        <strain evidence="1">HHB10654</strain>
    </source>
</reference>
<organism evidence="1 2">
    <name type="scientific">Artomyces pyxidatus</name>
    <dbReference type="NCBI Taxonomy" id="48021"/>
    <lineage>
        <taxon>Eukaryota</taxon>
        <taxon>Fungi</taxon>
        <taxon>Dikarya</taxon>
        <taxon>Basidiomycota</taxon>
        <taxon>Agaricomycotina</taxon>
        <taxon>Agaricomycetes</taxon>
        <taxon>Russulales</taxon>
        <taxon>Auriscalpiaceae</taxon>
        <taxon>Artomyces</taxon>
    </lineage>
</organism>
<name>A0ACB8SGT3_9AGAM</name>
<reference evidence="1" key="2">
    <citation type="journal article" date="2022" name="New Phytol.">
        <title>Evolutionary transition to the ectomycorrhizal habit in the genomes of a hyperdiverse lineage of mushroom-forming fungi.</title>
        <authorList>
            <person name="Looney B."/>
            <person name="Miyauchi S."/>
            <person name="Morin E."/>
            <person name="Drula E."/>
            <person name="Courty P.E."/>
            <person name="Kohler A."/>
            <person name="Kuo A."/>
            <person name="LaButti K."/>
            <person name="Pangilinan J."/>
            <person name="Lipzen A."/>
            <person name="Riley R."/>
            <person name="Andreopoulos W."/>
            <person name="He G."/>
            <person name="Johnson J."/>
            <person name="Nolan M."/>
            <person name="Tritt A."/>
            <person name="Barry K.W."/>
            <person name="Grigoriev I.V."/>
            <person name="Nagy L.G."/>
            <person name="Hibbett D."/>
            <person name="Henrissat B."/>
            <person name="Matheny P.B."/>
            <person name="Labbe J."/>
            <person name="Martin F.M."/>
        </authorList>
    </citation>
    <scope>NUCLEOTIDE SEQUENCE</scope>
    <source>
        <strain evidence="1">HHB10654</strain>
    </source>
</reference>
<dbReference type="EMBL" id="MU277292">
    <property type="protein sequence ID" value="KAI0055427.1"/>
    <property type="molecule type" value="Genomic_DNA"/>
</dbReference>
<proteinExistence type="predicted"/>
<protein>
    <submittedName>
        <fullName evidence="1">Uncharacterized protein</fullName>
    </submittedName>
</protein>